<feature type="domain" description="Phosphate acetyl/butaryl transferase" evidence="4">
    <location>
        <begin position="82"/>
        <end position="296"/>
    </location>
</feature>
<evidence type="ECO:0000256" key="2">
    <source>
        <dbReference type="ARBA" id="ARBA00022679"/>
    </source>
</evidence>
<evidence type="ECO:0000256" key="1">
    <source>
        <dbReference type="ARBA" id="ARBA00005656"/>
    </source>
</evidence>
<keyword evidence="3" id="KW-0012">Acyltransferase</keyword>
<dbReference type="InterPro" id="IPR002505">
    <property type="entry name" value="PTA_PTB"/>
</dbReference>
<dbReference type="SUPFAM" id="SSF53659">
    <property type="entry name" value="Isocitrate/Isopropylmalate dehydrogenase-like"/>
    <property type="match status" value="1"/>
</dbReference>
<dbReference type="RefSeq" id="WP_158350989.1">
    <property type="nucleotide sequence ID" value="NZ_JAHQCX010000025.1"/>
</dbReference>
<evidence type="ECO:0000256" key="3">
    <source>
        <dbReference type="ARBA" id="ARBA00023315"/>
    </source>
</evidence>
<keyword evidence="2" id="KW-0808">Transferase</keyword>
<dbReference type="InterPro" id="IPR050500">
    <property type="entry name" value="Phos_Acetyltrans/Butyryltrans"/>
</dbReference>
<dbReference type="InterPro" id="IPR012147">
    <property type="entry name" value="P_Ac_Bu_trans"/>
</dbReference>
<comment type="similarity">
    <text evidence="1">Belongs to the phosphate acetyltransferase and butyryltransferase family.</text>
</comment>
<dbReference type="Gene3D" id="3.40.718.10">
    <property type="entry name" value="Isopropylmalate Dehydrogenase"/>
    <property type="match status" value="1"/>
</dbReference>
<accession>A0ABS6KEF1</accession>
<evidence type="ECO:0000313" key="5">
    <source>
        <dbReference type="EMBL" id="MBU9728897.1"/>
    </source>
</evidence>
<name>A0ABS6KEF1_9FIRM</name>
<dbReference type="PIRSF" id="PIRSF000428">
    <property type="entry name" value="P_Ac_trans"/>
    <property type="match status" value="1"/>
</dbReference>
<dbReference type="EMBL" id="JAHQCX010000025">
    <property type="protein sequence ID" value="MBU9728897.1"/>
    <property type="molecule type" value="Genomic_DNA"/>
</dbReference>
<evidence type="ECO:0000313" key="6">
    <source>
        <dbReference type="Proteomes" id="UP001314681"/>
    </source>
</evidence>
<dbReference type="PANTHER" id="PTHR43356:SF2">
    <property type="entry name" value="PHOSPHATE ACETYLTRANSFERASE"/>
    <property type="match status" value="1"/>
</dbReference>
<comment type="caution">
    <text evidence="5">The sequence shown here is derived from an EMBL/GenBank/DDBJ whole genome shotgun (WGS) entry which is preliminary data.</text>
</comment>
<dbReference type="PANTHER" id="PTHR43356">
    <property type="entry name" value="PHOSPHATE ACETYLTRANSFERASE"/>
    <property type="match status" value="1"/>
</dbReference>
<organism evidence="5 6">
    <name type="scientific">Diplocloster modestus</name>
    <dbReference type="NCBI Taxonomy" id="2850322"/>
    <lineage>
        <taxon>Bacteria</taxon>
        <taxon>Bacillati</taxon>
        <taxon>Bacillota</taxon>
        <taxon>Clostridia</taxon>
        <taxon>Lachnospirales</taxon>
        <taxon>Lachnospiraceae</taxon>
        <taxon>Diplocloster</taxon>
    </lineage>
</organism>
<protein>
    <recommendedName>
        <fullName evidence="4">Phosphate acetyl/butaryl transferase domain-containing protein</fullName>
    </recommendedName>
</protein>
<keyword evidence="6" id="KW-1185">Reference proteome</keyword>
<dbReference type="Proteomes" id="UP001314681">
    <property type="component" value="Unassembled WGS sequence"/>
</dbReference>
<dbReference type="Pfam" id="PF01515">
    <property type="entry name" value="PTA_PTB"/>
    <property type="match status" value="1"/>
</dbReference>
<gene>
    <name evidence="5" type="ORF">KTH90_23175</name>
</gene>
<proteinExistence type="inferred from homology"/>
<sequence length="300" mass="32758">MFHNFKELEEYILDQGIKKRLALANAHDEDALEAVVMAVRKGVIDATLIGVSDKITEILDKLGEDSLRYEIIDCRNEKSAGQMACQMVKDQKADMPMKGLMQTATFMRCILDKEKYGFVPDGSLLSQATVMEYENRLMIVTDCAVNVSPDYNDKVKLIKNAVRLAGKLRIDCPKVAVVAPVETVNPKMPATVDAALLSKAAERGQIKGCIIDGPLGMDNAISEDAARHKGINSPVAGHPDIILMPDLCAGNIFTKTIYYFAHLISAGTLTGTSCPVVMTSRTDSPEDKYNSILIAVMQCV</sequence>
<reference evidence="5 6" key="1">
    <citation type="submission" date="2021-06" db="EMBL/GenBank/DDBJ databases">
        <title>Description of novel taxa of the family Lachnospiraceae.</title>
        <authorList>
            <person name="Chaplin A.V."/>
            <person name="Sokolova S.R."/>
            <person name="Pikina A.P."/>
            <person name="Korzhanova M."/>
            <person name="Belova V."/>
            <person name="Korostin D."/>
            <person name="Efimov B.A."/>
        </authorList>
    </citation>
    <scope>NUCLEOTIDE SEQUENCE [LARGE SCALE GENOMIC DNA]</scope>
    <source>
        <strain evidence="5 6">ASD4241</strain>
    </source>
</reference>
<evidence type="ECO:0000259" key="4">
    <source>
        <dbReference type="Pfam" id="PF01515"/>
    </source>
</evidence>